<protein>
    <recommendedName>
        <fullName evidence="3">Thymidine phosphorylase</fullName>
    </recommendedName>
</protein>
<evidence type="ECO:0008006" key="3">
    <source>
        <dbReference type="Google" id="ProtNLM"/>
    </source>
</evidence>
<keyword evidence="2" id="KW-1185">Reference proteome</keyword>
<gene>
    <name evidence="1" type="ORF">SCD_n00063</name>
</gene>
<evidence type="ECO:0000313" key="1">
    <source>
        <dbReference type="EMBL" id="BAN33912.1"/>
    </source>
</evidence>
<sequence length="787" mass="86444">MSTSSYKNVVDMSKFDKLRAVSGASGVPLLNDCRDMAAAQLAQFAAAMLDKAVNELFEQAEKSLGGEMRNLYMDGMALARDEKEAITTGFKRQFIQGFNKHIRKGKYAQPSSASSFNLAEMELSLIDLDALEESLALANITNNIHGTCAEELFGIEKRLGTLLHVHELDSADNPIGPEAIGSSFMEALKELDSSVKVKLLLVMMFNKYMPDQIKNMYQDINQHLVEKGVLPKIRVGMKKHGGSAARQPEFHAAGATGSEPTANGPDLFATLQQLVSLGNSGMAGMGVPQQAGQPGAIGGTMPSDGAAVQSAGVMSTLTKLQQGQFEGVLGEGVMLNPALLANGRTNVLREIKSSGMASVMGHVDAMTLDIVAMLFDYILDDRNIPDAMKALIGRLQIPVLKVAMLDKTFFSKKAHPARKFLDTLADAAIGWDEEEGHQGGLYKKVDHLVQRILNEFEDKVGVFADMQEELESYLAAEKERADELTGRSAQVVQTREQEEIARIMAHDEVKRRIESRKLPQIIREFLSHQWASMLSLTYQKSGEDSQAWNEALETMDQLIWSVVAKEVPDDRKKLVGLLPNLLKRLQQGMAAIDVTGDERDQFFAKLIRCHADAVKSGLRAEDEEAWQDTDIENLAEETEVVAEAPTDFEEITPSPEAPAPDLALIQQISEEPVPADFDLEEVPISDVPWQANELQNDDSGALVAKLKRGTWIEFVQADGTTSRSKLAWVSPLKGLYLFTNRLGSRALSITPSRLTEKFRSGQAQIINDEALIDRAVSDMMGRLQQVA</sequence>
<dbReference type="Proteomes" id="UP000015559">
    <property type="component" value="Chromosome"/>
</dbReference>
<name>S6AZH3_SULDS</name>
<dbReference type="KEGG" id="sdr:SCD_n00063"/>
<dbReference type="EMBL" id="AP013066">
    <property type="protein sequence ID" value="BAN33912.1"/>
    <property type="molecule type" value="Genomic_DNA"/>
</dbReference>
<reference evidence="1 2" key="1">
    <citation type="journal article" date="2012" name="Appl. Environ. Microbiol.">
        <title>Draft genome sequence of a psychrotolerant sulfur-oxidizing bacterium, Sulfuricella denitrificans skB26, and proteomic insights into cold adaptation.</title>
        <authorList>
            <person name="Watanabe T."/>
            <person name="Kojima H."/>
            <person name="Fukui M."/>
        </authorList>
    </citation>
    <scope>NUCLEOTIDE SEQUENCE [LARGE SCALE GENOMIC DNA]</scope>
    <source>
        <strain evidence="2">skB26</strain>
    </source>
</reference>
<accession>S6AZH3</accession>
<dbReference type="InterPro" id="IPR012434">
    <property type="entry name" value="DUF1631"/>
</dbReference>
<dbReference type="eggNOG" id="COG3170">
    <property type="taxonomic scope" value="Bacteria"/>
</dbReference>
<dbReference type="RefSeq" id="WP_009207143.1">
    <property type="nucleotide sequence ID" value="NC_022357.1"/>
</dbReference>
<proteinExistence type="predicted"/>
<dbReference type="AlphaFoldDB" id="S6AZH3"/>
<evidence type="ECO:0000313" key="2">
    <source>
        <dbReference type="Proteomes" id="UP000015559"/>
    </source>
</evidence>
<dbReference type="STRING" id="1163617.SCD_n00063"/>
<dbReference type="HOGENOM" id="CLU_021581_0_0_4"/>
<dbReference type="OrthoDB" id="6188167at2"/>
<organism evidence="1 2">
    <name type="scientific">Sulfuricella denitrificans (strain DSM 22764 / NBRC 105220 / skB26)</name>
    <dbReference type="NCBI Taxonomy" id="1163617"/>
    <lineage>
        <taxon>Bacteria</taxon>
        <taxon>Pseudomonadati</taxon>
        <taxon>Pseudomonadota</taxon>
        <taxon>Betaproteobacteria</taxon>
        <taxon>Nitrosomonadales</taxon>
        <taxon>Sulfuricellaceae</taxon>
        <taxon>Sulfuricella</taxon>
    </lineage>
</organism>
<dbReference type="Pfam" id="PF07793">
    <property type="entry name" value="DUF1631"/>
    <property type="match status" value="1"/>
</dbReference>